<keyword evidence="10" id="KW-0479">Metal-binding</keyword>
<evidence type="ECO:0000256" key="16">
    <source>
        <dbReference type="ARBA" id="ARBA00029794"/>
    </source>
</evidence>
<dbReference type="InterPro" id="IPR008254">
    <property type="entry name" value="Flavodoxin/NO_synth"/>
</dbReference>
<dbReference type="GO" id="GO:0046872">
    <property type="term" value="F:metal ion binding"/>
    <property type="evidence" value="ECO:0007669"/>
    <property type="project" value="UniProtKB-KW"/>
</dbReference>
<evidence type="ECO:0000256" key="9">
    <source>
        <dbReference type="ARBA" id="ARBA00022643"/>
    </source>
</evidence>
<gene>
    <name evidence="25" type="ORF">UY3_02349</name>
</gene>
<evidence type="ECO:0000313" key="25">
    <source>
        <dbReference type="EMBL" id="EMP40415.1"/>
    </source>
</evidence>
<evidence type="ECO:0000256" key="5">
    <source>
        <dbReference type="ARBA" id="ARBA00006267"/>
    </source>
</evidence>
<evidence type="ECO:0000256" key="23">
    <source>
        <dbReference type="SAM" id="MobiDB-lite"/>
    </source>
</evidence>
<reference evidence="26" key="1">
    <citation type="journal article" date="2013" name="Nat. Genet.">
        <title>The draft genomes of soft-shell turtle and green sea turtle yield insights into the development and evolution of the turtle-specific body plan.</title>
        <authorList>
            <person name="Wang Z."/>
            <person name="Pascual-Anaya J."/>
            <person name="Zadissa A."/>
            <person name="Li W."/>
            <person name="Niimura Y."/>
            <person name="Huang Z."/>
            <person name="Li C."/>
            <person name="White S."/>
            <person name="Xiong Z."/>
            <person name="Fang D."/>
            <person name="Wang B."/>
            <person name="Ming Y."/>
            <person name="Chen Y."/>
            <person name="Zheng Y."/>
            <person name="Kuraku S."/>
            <person name="Pignatelli M."/>
            <person name="Herrero J."/>
            <person name="Beal K."/>
            <person name="Nozawa M."/>
            <person name="Li Q."/>
            <person name="Wang J."/>
            <person name="Zhang H."/>
            <person name="Yu L."/>
            <person name="Shigenobu S."/>
            <person name="Wang J."/>
            <person name="Liu J."/>
            <person name="Flicek P."/>
            <person name="Searle S."/>
            <person name="Wang J."/>
            <person name="Kuratani S."/>
            <person name="Yin Y."/>
            <person name="Aken B."/>
            <person name="Zhang G."/>
            <person name="Irie N."/>
        </authorList>
    </citation>
    <scope>NUCLEOTIDE SEQUENCE [LARGE SCALE GENOMIC DNA]</scope>
</reference>
<evidence type="ECO:0000256" key="7">
    <source>
        <dbReference type="ARBA" id="ARBA00022617"/>
    </source>
</evidence>
<dbReference type="GO" id="GO:0005516">
    <property type="term" value="F:calmodulin binding"/>
    <property type="evidence" value="ECO:0007669"/>
    <property type="project" value="UniProtKB-KW"/>
</dbReference>
<comment type="catalytic activity">
    <reaction evidence="17">
        <text>2 L-arginine + 3 NADPH + 4 O2 + H(+) = 2 L-citrulline + 2 nitric oxide + 3 NADP(+) + 4 H2O</text>
        <dbReference type="Rhea" id="RHEA:19897"/>
        <dbReference type="ChEBI" id="CHEBI:15377"/>
        <dbReference type="ChEBI" id="CHEBI:15378"/>
        <dbReference type="ChEBI" id="CHEBI:15379"/>
        <dbReference type="ChEBI" id="CHEBI:16480"/>
        <dbReference type="ChEBI" id="CHEBI:32682"/>
        <dbReference type="ChEBI" id="CHEBI:57743"/>
        <dbReference type="ChEBI" id="CHEBI:57783"/>
        <dbReference type="ChEBI" id="CHEBI:58349"/>
        <dbReference type="EC" id="1.14.13.39"/>
    </reaction>
    <physiologicalReaction direction="left-to-right" evidence="17">
        <dbReference type="Rhea" id="RHEA:19898"/>
    </physiologicalReaction>
</comment>
<evidence type="ECO:0000256" key="11">
    <source>
        <dbReference type="ARBA" id="ARBA00022827"/>
    </source>
</evidence>
<dbReference type="Gene3D" id="2.40.30.10">
    <property type="entry name" value="Translation factors"/>
    <property type="match status" value="1"/>
</dbReference>
<comment type="cofactor">
    <cofactor evidence="4">
        <name>FAD</name>
        <dbReference type="ChEBI" id="CHEBI:57692"/>
    </cofactor>
</comment>
<comment type="cofactor">
    <cofactor evidence="2">
        <name>(6R)-L-erythro-5,6,7,8-tetrahydrobiopterin</name>
        <dbReference type="ChEBI" id="CHEBI:59560"/>
    </cofactor>
</comment>
<evidence type="ECO:0000256" key="13">
    <source>
        <dbReference type="ARBA" id="ARBA00022860"/>
    </source>
</evidence>
<feature type="region of interest" description="Disordered" evidence="23">
    <location>
        <begin position="512"/>
        <end position="534"/>
    </location>
</feature>
<dbReference type="SUPFAM" id="SSF63380">
    <property type="entry name" value="Riboflavin synthase domain-like"/>
    <property type="match status" value="1"/>
</dbReference>
<dbReference type="PANTHER" id="PTHR43410:SF1">
    <property type="entry name" value="NITRIC OXIDE SYNTHASE"/>
    <property type="match status" value="1"/>
</dbReference>
<feature type="region of interest" description="Disordered" evidence="23">
    <location>
        <begin position="157"/>
        <end position="186"/>
    </location>
</feature>
<dbReference type="Pfam" id="PF00667">
    <property type="entry name" value="FAD_binding_1"/>
    <property type="match status" value="1"/>
</dbReference>
<evidence type="ECO:0000256" key="4">
    <source>
        <dbReference type="ARBA" id="ARBA00001974"/>
    </source>
</evidence>
<dbReference type="InterPro" id="IPR001094">
    <property type="entry name" value="Flavdoxin-like"/>
</dbReference>
<evidence type="ECO:0000256" key="3">
    <source>
        <dbReference type="ARBA" id="ARBA00001970"/>
    </source>
</evidence>
<dbReference type="Pfam" id="PF00258">
    <property type="entry name" value="Flavodoxin_1"/>
    <property type="match status" value="1"/>
</dbReference>
<dbReference type="InterPro" id="IPR003097">
    <property type="entry name" value="CysJ-like_FAD-binding"/>
</dbReference>
<dbReference type="InterPro" id="IPR029039">
    <property type="entry name" value="Flavoprotein-like_sf"/>
</dbReference>
<accession>M7BX73</accession>
<dbReference type="SUPFAM" id="SSF52218">
    <property type="entry name" value="Flavoproteins"/>
    <property type="match status" value="1"/>
</dbReference>
<keyword evidence="8" id="KW-0285">Flavoprotein</keyword>
<feature type="domain" description="Flavodoxin-like" evidence="24">
    <location>
        <begin position="207"/>
        <end position="378"/>
    </location>
</feature>
<dbReference type="Proteomes" id="UP000031443">
    <property type="component" value="Unassembled WGS sequence"/>
</dbReference>
<dbReference type="GO" id="GO:0004517">
    <property type="term" value="F:nitric-oxide synthase activity"/>
    <property type="evidence" value="ECO:0007669"/>
    <property type="project" value="UniProtKB-EC"/>
</dbReference>
<evidence type="ECO:0000256" key="15">
    <source>
        <dbReference type="ARBA" id="ARBA00023004"/>
    </source>
</evidence>
<evidence type="ECO:0000256" key="21">
    <source>
        <dbReference type="ARBA" id="ARBA00049814"/>
    </source>
</evidence>
<evidence type="ECO:0000259" key="24">
    <source>
        <dbReference type="PROSITE" id="PS50902"/>
    </source>
</evidence>
<evidence type="ECO:0000256" key="2">
    <source>
        <dbReference type="ARBA" id="ARBA00001950"/>
    </source>
</evidence>
<dbReference type="GO" id="GO:0010181">
    <property type="term" value="F:FMN binding"/>
    <property type="evidence" value="ECO:0007669"/>
    <property type="project" value="InterPro"/>
</dbReference>
<comment type="subunit">
    <text evidence="18">Homodimer. Interacts with NOSIP and NOSTRIN. Interacts with HSP90AB1. Forms a complex with ASL, ASS1 and SLC7A1; the complex regulates cell-autonomous L-arginine synthesis and citrulline recycling while channeling extracellular L-arginine to nitric oxide synthesis pathway.</text>
</comment>
<comment type="similarity">
    <text evidence="5">Belongs to the NOS family.</text>
</comment>
<comment type="cofactor">
    <cofactor evidence="1">
        <name>FMN</name>
        <dbReference type="ChEBI" id="CHEBI:58210"/>
    </cofactor>
</comment>
<dbReference type="STRING" id="8469.M7BX73"/>
<keyword evidence="9" id="KW-0288">FMN</keyword>
<organism evidence="25 26">
    <name type="scientific">Chelonia mydas</name>
    <name type="common">Green sea-turtle</name>
    <name type="synonym">Chelonia agassizi</name>
    <dbReference type="NCBI Taxonomy" id="8469"/>
    <lineage>
        <taxon>Eukaryota</taxon>
        <taxon>Metazoa</taxon>
        <taxon>Chordata</taxon>
        <taxon>Craniata</taxon>
        <taxon>Vertebrata</taxon>
        <taxon>Euteleostomi</taxon>
        <taxon>Archelosauria</taxon>
        <taxon>Testudinata</taxon>
        <taxon>Testudines</taxon>
        <taxon>Cryptodira</taxon>
        <taxon>Durocryptodira</taxon>
        <taxon>Americhelydia</taxon>
        <taxon>Chelonioidea</taxon>
        <taxon>Cheloniidae</taxon>
        <taxon>Chelonia</taxon>
    </lineage>
</organism>
<keyword evidence="13" id="KW-0112">Calmodulin-binding</keyword>
<evidence type="ECO:0000313" key="26">
    <source>
        <dbReference type="Proteomes" id="UP000031443"/>
    </source>
</evidence>
<evidence type="ECO:0000256" key="14">
    <source>
        <dbReference type="ARBA" id="ARBA00023002"/>
    </source>
</evidence>
<dbReference type="PRINTS" id="PR00369">
    <property type="entry name" value="FLAVODOXIN"/>
</dbReference>
<dbReference type="InterPro" id="IPR023173">
    <property type="entry name" value="NADPH_Cyt_P450_Rdtase_alpha"/>
</dbReference>
<proteinExistence type="inferred from homology"/>
<keyword evidence="15" id="KW-0408">Iron</keyword>
<evidence type="ECO:0000256" key="12">
    <source>
        <dbReference type="ARBA" id="ARBA00022857"/>
    </source>
</evidence>
<dbReference type="PANTHER" id="PTHR43410">
    <property type="entry name" value="NITRIC OXIDE SYNTHASE OXYGENASE"/>
    <property type="match status" value="1"/>
</dbReference>
<evidence type="ECO:0000256" key="22">
    <source>
        <dbReference type="ARBA" id="ARBA00049818"/>
    </source>
</evidence>
<evidence type="ECO:0000256" key="17">
    <source>
        <dbReference type="ARBA" id="ARBA00047419"/>
    </source>
</evidence>
<dbReference type="Gene3D" id="3.40.50.360">
    <property type="match status" value="2"/>
</dbReference>
<evidence type="ECO:0000256" key="6">
    <source>
        <dbReference type="ARBA" id="ARBA00012989"/>
    </source>
</evidence>
<dbReference type="Gene3D" id="1.10.287.3160">
    <property type="match status" value="1"/>
</dbReference>
<evidence type="ECO:0000256" key="10">
    <source>
        <dbReference type="ARBA" id="ARBA00022723"/>
    </source>
</evidence>
<name>M7BX73_CHEMY</name>
<dbReference type="Gene3D" id="1.20.990.10">
    <property type="entry name" value="NADPH-cytochrome p450 Reductase, Chain A, domain 3"/>
    <property type="match status" value="1"/>
</dbReference>
<protein>
    <recommendedName>
        <fullName evidence="19">Nitric oxide synthase 3</fullName>
        <ecNumber evidence="6">1.14.13.39</ecNumber>
    </recommendedName>
    <alternativeName>
        <fullName evidence="16">Constitutive NOS</fullName>
    </alternativeName>
    <alternativeName>
        <fullName evidence="22">EC-NOS</fullName>
    </alternativeName>
    <alternativeName>
        <fullName evidence="20">NOS type III</fullName>
    </alternativeName>
    <alternativeName>
        <fullName evidence="21">Nitric oxide synthase, endothelial</fullName>
    </alternativeName>
</protein>
<dbReference type="InterPro" id="IPR017938">
    <property type="entry name" value="Riboflavin_synthase-like_b-brl"/>
</dbReference>
<dbReference type="PROSITE" id="PS50902">
    <property type="entry name" value="FLAVODOXIN_LIKE"/>
    <property type="match status" value="1"/>
</dbReference>
<keyword evidence="11" id="KW-0274">FAD</keyword>
<keyword evidence="14" id="KW-0560">Oxidoreductase</keyword>
<dbReference type="InterPro" id="IPR050607">
    <property type="entry name" value="NOS"/>
</dbReference>
<evidence type="ECO:0000256" key="8">
    <source>
        <dbReference type="ARBA" id="ARBA00022630"/>
    </source>
</evidence>
<dbReference type="AlphaFoldDB" id="M7BX73"/>
<comment type="cofactor">
    <cofactor evidence="3">
        <name>heme b</name>
        <dbReference type="ChEBI" id="CHEBI:60344"/>
    </cofactor>
</comment>
<keyword evidence="26" id="KW-1185">Reference proteome</keyword>
<keyword evidence="12" id="KW-0521">NADP</keyword>
<dbReference type="EC" id="1.14.13.39" evidence="6"/>
<dbReference type="EMBL" id="KB512398">
    <property type="protein sequence ID" value="EMP40415.1"/>
    <property type="molecule type" value="Genomic_DNA"/>
</dbReference>
<evidence type="ECO:0000256" key="18">
    <source>
        <dbReference type="ARBA" id="ARBA00049679"/>
    </source>
</evidence>
<keyword evidence="7" id="KW-0349">Heme</keyword>
<sequence>MLLTSRRGKVFEGPSPKNRDVKKLDLFGRKVYSAGGLQLRISNQQAIVSRYSYNACSAMANFTELLPSDSCAEFSALVQEGRLISRASLQVALDGADAATRVMATGVAVRRGSWFQVSGLPYEVQQTIQDLPFDGETLFLEKMDQRLNSRKDSRATLGSLGLYTPSTQRGPFRPQPPQQCGHQNRQDSVVKISAKLMVHVMARRVKATILYATEMGKSRTYAWNLGELFRHAFDPKVVCMDEYDIVSLEHETLVLVVTSTFGNGDPPESGEVRGDPRGQSLGASSYGPLLGGELALEGRGSAQDGGVSAQGVRQAVLGGWGFSVFGLGSRAYPHFCAFAHAVDTRLEELGGERILAMGEGDELCAQEEAFRTWARRVFQAACDTFCVGDDAEEAAREIFTTRRSWKLQNYQLGVCTESPDVLTGTRRPGVVTSEIWARSDSPCPPRPPATPSVRSTILVRLDTAGQPELQYLPGDHVGIFPANRPELVQELLQRVEDPPPDGEPVAVEFLEKATSGERRGAPPQSQRWGQGPWG</sequence>
<evidence type="ECO:0000256" key="1">
    <source>
        <dbReference type="ARBA" id="ARBA00001917"/>
    </source>
</evidence>
<evidence type="ECO:0000256" key="20">
    <source>
        <dbReference type="ARBA" id="ARBA00049791"/>
    </source>
</evidence>
<evidence type="ECO:0000256" key="19">
    <source>
        <dbReference type="ARBA" id="ARBA00049764"/>
    </source>
</evidence>